<proteinExistence type="predicted"/>
<dbReference type="STRING" id="1193181.BN10_920009"/>
<dbReference type="eggNOG" id="COG4106">
    <property type="taxonomic scope" value="Bacteria"/>
</dbReference>
<organism evidence="1 2">
    <name type="scientific">Phycicoccus elongatus Lp2</name>
    <dbReference type="NCBI Taxonomy" id="1193181"/>
    <lineage>
        <taxon>Bacteria</taxon>
        <taxon>Bacillati</taxon>
        <taxon>Actinomycetota</taxon>
        <taxon>Actinomycetes</taxon>
        <taxon>Micrococcales</taxon>
        <taxon>Intrasporangiaceae</taxon>
        <taxon>Phycicoccus</taxon>
    </lineage>
</organism>
<dbReference type="CDD" id="cd02440">
    <property type="entry name" value="AdoMet_MTases"/>
    <property type="match status" value="1"/>
</dbReference>
<dbReference type="RefSeq" id="WP_010851206.1">
    <property type="nucleotide sequence ID" value="NZ_HF570956.1"/>
</dbReference>
<dbReference type="EMBL" id="CAIZ01000166">
    <property type="protein sequence ID" value="CCH71379.1"/>
    <property type="molecule type" value="Genomic_DNA"/>
</dbReference>
<dbReference type="GO" id="GO:0032259">
    <property type="term" value="P:methylation"/>
    <property type="evidence" value="ECO:0007669"/>
    <property type="project" value="UniProtKB-KW"/>
</dbReference>
<name>N0E6E0_9MICO</name>
<dbReference type="SUPFAM" id="SSF53335">
    <property type="entry name" value="S-adenosyl-L-methionine-dependent methyltransferases"/>
    <property type="match status" value="1"/>
</dbReference>
<keyword evidence="1" id="KW-0489">Methyltransferase</keyword>
<gene>
    <name evidence="1" type="primary">tam</name>
    <name evidence="1" type="ORF">BN10_920009</name>
</gene>
<dbReference type="EC" id="2.1.1.144" evidence="1"/>
<dbReference type="Gene3D" id="3.40.50.150">
    <property type="entry name" value="Vaccinia Virus protein VP39"/>
    <property type="match status" value="1"/>
</dbReference>
<keyword evidence="1" id="KW-0808">Transferase</keyword>
<dbReference type="OrthoDB" id="9795085at2"/>
<keyword evidence="2" id="KW-1185">Reference proteome</keyword>
<dbReference type="InterPro" id="IPR029063">
    <property type="entry name" value="SAM-dependent_MTases_sf"/>
</dbReference>
<dbReference type="Gene3D" id="1.10.150.290">
    <property type="entry name" value="S-adenosyl-L-methionine-dependent methyltransferases"/>
    <property type="match status" value="1"/>
</dbReference>
<protein>
    <submittedName>
        <fullName evidence="1">Trans-aconitate 2-methyltransferase</fullName>
        <ecNumber evidence="1">2.1.1.144</ecNumber>
    </submittedName>
</protein>
<evidence type="ECO:0000313" key="2">
    <source>
        <dbReference type="Proteomes" id="UP000013167"/>
    </source>
</evidence>
<dbReference type="PANTHER" id="PTHR43861:SF1">
    <property type="entry name" value="TRANS-ACONITATE 2-METHYLTRANSFERASE"/>
    <property type="match status" value="1"/>
</dbReference>
<dbReference type="Proteomes" id="UP000013167">
    <property type="component" value="Unassembled WGS sequence"/>
</dbReference>
<dbReference type="InterPro" id="IPR023149">
    <property type="entry name" value="Trans_acon_MeTrfase_C"/>
</dbReference>
<comment type="caution">
    <text evidence="1">The sequence shown here is derived from an EMBL/GenBank/DDBJ whole genome shotgun (WGS) entry which is preliminary data.</text>
</comment>
<dbReference type="Pfam" id="PF13489">
    <property type="entry name" value="Methyltransf_23"/>
    <property type="match status" value="1"/>
</dbReference>
<evidence type="ECO:0000313" key="1">
    <source>
        <dbReference type="EMBL" id="CCH71379.1"/>
    </source>
</evidence>
<dbReference type="PANTHER" id="PTHR43861">
    <property type="entry name" value="TRANS-ACONITATE 2-METHYLTRANSFERASE-RELATED"/>
    <property type="match status" value="1"/>
</dbReference>
<accession>N0E6E0</accession>
<dbReference type="AlphaFoldDB" id="N0E6E0"/>
<sequence length="269" mass="29240">MPTWDPGQYARFGDERARPFIDLVNRIGASAPQVVVDLGCGNGPATMVLAERWPGARIIGVDNSEAMIEAATAQDVDGRVEWVLGDLATWDPVSVGSPVDVITSNAALQWVDGHRDLLRPLVDALADDGWLAFQVPGNFGAASHRLMRSVGEEHPRWDVIEEALRRPASDEPEDYLAALAGPDTSVDVWESTYLHVLDPVGAQENPVLEWVRGTGLRPVLEALTDEGERTAYLEAYAAELTAAYPRTPLGVVLPFRRIFAVAHKVVSAD</sequence>
<dbReference type="HOGENOM" id="CLU_037990_5_2_11"/>
<dbReference type="GO" id="GO:0030798">
    <property type="term" value="F:trans-aconitate 2-methyltransferase activity"/>
    <property type="evidence" value="ECO:0007669"/>
    <property type="project" value="UniProtKB-EC"/>
</dbReference>
<reference evidence="1 2" key="1">
    <citation type="journal article" date="2013" name="ISME J.">
        <title>A metabolic model for members of the genus Tetrasphaera involved in enhanced biological phosphorus removal.</title>
        <authorList>
            <person name="Kristiansen R."/>
            <person name="Nguyen H.T.T."/>
            <person name="Saunders A.M."/>
            <person name="Nielsen J.L."/>
            <person name="Wimmer R."/>
            <person name="Le V.Q."/>
            <person name="McIlroy S.J."/>
            <person name="Petrovski S."/>
            <person name="Seviour R.J."/>
            <person name="Calteau A."/>
            <person name="Nielsen K.L."/>
            <person name="Nielsen P.H."/>
        </authorList>
    </citation>
    <scope>NUCLEOTIDE SEQUENCE [LARGE SCALE GENOMIC DNA]</scope>
    <source>
        <strain evidence="1 2">Lp2</strain>
    </source>
</reference>